<reference evidence="2 3" key="1">
    <citation type="journal article" date="2010" name="Stand. Genomic Sci.">
        <title>Complete genome sequence of Intrasporangium calvum type strain (7 KIP).</title>
        <authorList>
            <person name="Del Rio T.G."/>
            <person name="Chertkov O."/>
            <person name="Yasawong M."/>
            <person name="Lucas S."/>
            <person name="Deshpande S."/>
            <person name="Cheng J.F."/>
            <person name="Detter C."/>
            <person name="Tapia R."/>
            <person name="Han C."/>
            <person name="Goodwin L."/>
            <person name="Pitluck S."/>
            <person name="Liolios K."/>
            <person name="Ivanova N."/>
            <person name="Mavromatis K."/>
            <person name="Pati A."/>
            <person name="Chen A."/>
            <person name="Palaniappan K."/>
            <person name="Land M."/>
            <person name="Hauser L."/>
            <person name="Chang Y.J."/>
            <person name="Jeffries C.D."/>
            <person name="Rohde M."/>
            <person name="Pukall R."/>
            <person name="Sikorski J."/>
            <person name="Goker M."/>
            <person name="Woyke T."/>
            <person name="Bristow J."/>
            <person name="Eisen J.A."/>
            <person name="Markowitz V."/>
            <person name="Hugenholtz P."/>
            <person name="Kyrpides N.C."/>
            <person name="Klenk H.P."/>
            <person name="Lapidus A."/>
        </authorList>
    </citation>
    <scope>NUCLEOTIDE SEQUENCE [LARGE SCALE GENOMIC DNA]</scope>
    <source>
        <strain evidence="3">ATCC 23552 / DSM 43043 / JCM 3097 / NBRC 12989 / 7 KIP</strain>
    </source>
</reference>
<feature type="region of interest" description="Disordered" evidence="1">
    <location>
        <begin position="178"/>
        <end position="412"/>
    </location>
</feature>
<evidence type="ECO:0000313" key="3">
    <source>
        <dbReference type="Proteomes" id="UP000008914"/>
    </source>
</evidence>
<protein>
    <submittedName>
        <fullName evidence="2">Uncharacterized protein</fullName>
    </submittedName>
</protein>
<feature type="compositionally biased region" description="Low complexity" evidence="1">
    <location>
        <begin position="385"/>
        <end position="406"/>
    </location>
</feature>
<proteinExistence type="predicted"/>
<feature type="region of interest" description="Disordered" evidence="1">
    <location>
        <begin position="90"/>
        <end position="110"/>
    </location>
</feature>
<feature type="compositionally biased region" description="Basic and acidic residues" evidence="1">
    <location>
        <begin position="255"/>
        <end position="266"/>
    </location>
</feature>
<keyword evidence="3" id="KW-1185">Reference proteome</keyword>
<feature type="compositionally biased region" description="Low complexity" evidence="1">
    <location>
        <begin position="90"/>
        <end position="103"/>
    </location>
</feature>
<name>E6SDC1_INTC7</name>
<evidence type="ECO:0000256" key="1">
    <source>
        <dbReference type="SAM" id="MobiDB-lite"/>
    </source>
</evidence>
<organism evidence="2 3">
    <name type="scientific">Intrasporangium calvum (strain ATCC 23552 / DSM 43043 / JCM 3097 / NBRC 12989 / NCIMB 10167 / NRRL B-3866 / 7 KIP)</name>
    <dbReference type="NCBI Taxonomy" id="710696"/>
    <lineage>
        <taxon>Bacteria</taxon>
        <taxon>Bacillati</taxon>
        <taxon>Actinomycetota</taxon>
        <taxon>Actinomycetes</taxon>
        <taxon>Micrococcales</taxon>
        <taxon>Intrasporangiaceae</taxon>
        <taxon>Intrasporangium</taxon>
    </lineage>
</organism>
<accession>E6SDC1</accession>
<dbReference type="RefSeq" id="WP_013491861.1">
    <property type="nucleotide sequence ID" value="NC_014830.1"/>
</dbReference>
<dbReference type="EMBL" id="CP002343">
    <property type="protein sequence ID" value="ADU47543.1"/>
    <property type="molecule type" value="Genomic_DNA"/>
</dbReference>
<dbReference type="AlphaFoldDB" id="E6SDC1"/>
<dbReference type="Proteomes" id="UP000008914">
    <property type="component" value="Chromosome"/>
</dbReference>
<dbReference type="STRING" id="710696.Intca_1020"/>
<gene>
    <name evidence="2" type="ordered locus">Intca_1020</name>
</gene>
<dbReference type="KEGG" id="ica:Intca_1020"/>
<evidence type="ECO:0000313" key="2">
    <source>
        <dbReference type="EMBL" id="ADU47543.1"/>
    </source>
</evidence>
<sequence>MTGPVPLSDLVADDLLLDRLAGRLPAGPEPVEQMLARLAAHADHPLVGRPTVRRSGRRRALSALSALALGASGAGVAAAVSVSDGRPAARPAVVAPRPAAQQPETQRPGPALVREATDGLAPQEWQGWSASTGARFDTTGLAPVLLPAPVRLSSGSEVNRTRWSGLTVSREIVSVGLEGLGRPHPPARPPTTDLLPGDVAASSTPSRRGDPPTRQGRPPQAATRPTTQEETRAAPRAVTLRVPGAGGRKAARVAKPADEVRAEGTSHGRSRSAPVGRTSEPAPPTPHRAVGPGEPHPVIVEHGQPAGAVNPGPPAGPVDPVAESGPVDPVAESGPVDPVAELPVDTAPEPSATPVGEPSATPVGEPSEPAGPPSTEGATPSGAVGEPPGSSEASSAAAAPISSGSETAAPQP</sequence>
<dbReference type="HOGENOM" id="CLU_666946_0_0_11"/>